<dbReference type="PANTHER" id="PTHR45977">
    <property type="entry name" value="TARGET OF ERK KINASE MPK-1"/>
    <property type="match status" value="1"/>
</dbReference>
<keyword evidence="9" id="KW-0862">Zinc</keyword>
<dbReference type="InterPro" id="IPR013083">
    <property type="entry name" value="Znf_RING/FYVE/PHD"/>
</dbReference>
<feature type="region of interest" description="Disordered" evidence="13">
    <location>
        <begin position="493"/>
        <end position="539"/>
    </location>
</feature>
<dbReference type="Gene3D" id="3.30.40.10">
    <property type="entry name" value="Zinc/RING finger domain, C3HC4 (zinc finger)"/>
    <property type="match status" value="1"/>
</dbReference>
<feature type="compositionally biased region" description="Basic and acidic residues" evidence="13">
    <location>
        <begin position="222"/>
        <end position="246"/>
    </location>
</feature>
<dbReference type="PANTHER" id="PTHR45977:SF4">
    <property type="entry name" value="RING-TYPE DOMAIN-CONTAINING PROTEIN"/>
    <property type="match status" value="1"/>
</dbReference>
<dbReference type="EC" id="2.3.2.27" evidence="3"/>
<evidence type="ECO:0000256" key="6">
    <source>
        <dbReference type="ARBA" id="ARBA00022723"/>
    </source>
</evidence>
<evidence type="ECO:0000256" key="13">
    <source>
        <dbReference type="SAM" id="MobiDB-lite"/>
    </source>
</evidence>
<evidence type="ECO:0000256" key="3">
    <source>
        <dbReference type="ARBA" id="ARBA00012483"/>
    </source>
</evidence>
<evidence type="ECO:0000256" key="10">
    <source>
        <dbReference type="ARBA" id="ARBA00022989"/>
    </source>
</evidence>
<keyword evidence="11 14" id="KW-0472">Membrane</keyword>
<keyword evidence="6" id="KW-0479">Metal-binding</keyword>
<name>A0A0F2MIR5_SPOSC</name>
<dbReference type="VEuPathDB" id="FungiDB:SPSK_06094"/>
<keyword evidence="4" id="KW-0808">Transferase</keyword>
<gene>
    <name evidence="16" type="ORF">SPSK_06094</name>
</gene>
<reference evidence="16 17" key="1">
    <citation type="journal article" date="2014" name="BMC Genomics">
        <title>Comparative genomics of the major fungal agents of human and animal Sporotrichosis: Sporothrix schenckii and Sporothrix brasiliensis.</title>
        <authorList>
            <person name="Teixeira M.M."/>
            <person name="de Almeida L.G."/>
            <person name="Kubitschek-Barreira P."/>
            <person name="Alves F.L."/>
            <person name="Kioshima E.S."/>
            <person name="Abadio A.K."/>
            <person name="Fernandes L."/>
            <person name="Derengowski L.S."/>
            <person name="Ferreira K.S."/>
            <person name="Souza R.C."/>
            <person name="Ruiz J.C."/>
            <person name="de Andrade N.C."/>
            <person name="Paes H.C."/>
            <person name="Nicola A.M."/>
            <person name="Albuquerque P."/>
            <person name="Gerber A.L."/>
            <person name="Martins V.P."/>
            <person name="Peconick L.D."/>
            <person name="Neto A.V."/>
            <person name="Chaucanez C.B."/>
            <person name="Silva P.A."/>
            <person name="Cunha O.L."/>
            <person name="de Oliveira F.F."/>
            <person name="dos Santos T.C."/>
            <person name="Barros A.L."/>
            <person name="Soares M.A."/>
            <person name="de Oliveira L.M."/>
            <person name="Marini M.M."/>
            <person name="Villalobos-Duno H."/>
            <person name="Cunha M.M."/>
            <person name="de Hoog S."/>
            <person name="da Silveira J.F."/>
            <person name="Henrissat B."/>
            <person name="Nino-Vega G.A."/>
            <person name="Cisalpino P.S."/>
            <person name="Mora-Montes H.M."/>
            <person name="Almeida S.R."/>
            <person name="Stajich J.E."/>
            <person name="Lopes-Bezerra L.M."/>
            <person name="Vasconcelos A.T."/>
            <person name="Felipe M.S."/>
        </authorList>
    </citation>
    <scope>NUCLEOTIDE SEQUENCE [LARGE SCALE GENOMIC DNA]</scope>
    <source>
        <strain evidence="16 17">1099-18</strain>
    </source>
</reference>
<evidence type="ECO:0000256" key="12">
    <source>
        <dbReference type="PROSITE-ProRule" id="PRU00175"/>
    </source>
</evidence>
<protein>
    <recommendedName>
        <fullName evidence="3">RING-type E3 ubiquitin transferase</fullName>
        <ecNumber evidence="3">2.3.2.27</ecNumber>
    </recommendedName>
</protein>
<reference evidence="16 17" key="2">
    <citation type="journal article" date="2015" name="Eukaryot. Cell">
        <title>Asexual propagation of a virulent clone complex in a human and feline outbreak of sporotrichosis.</title>
        <authorList>
            <person name="Teixeira Mde M."/>
            <person name="Rodrigues A.M."/>
            <person name="Tsui C.K."/>
            <person name="de Almeida L.G."/>
            <person name="Van Diepeningen A.D."/>
            <person name="van den Ende B.G."/>
            <person name="Fernandes G.F."/>
            <person name="Kano R."/>
            <person name="Hamelin R.C."/>
            <person name="Lopes-Bezerra L.M."/>
            <person name="Vasconcelos A.T."/>
            <person name="de Hoog S."/>
            <person name="de Camargo Z.P."/>
            <person name="Felipe M.S."/>
        </authorList>
    </citation>
    <scope>NUCLEOTIDE SEQUENCE [LARGE SCALE GENOMIC DNA]</scope>
    <source>
        <strain evidence="16 17">1099-18</strain>
    </source>
</reference>
<feature type="transmembrane region" description="Helical" evidence="14">
    <location>
        <begin position="426"/>
        <end position="447"/>
    </location>
</feature>
<dbReference type="InterPro" id="IPR046450">
    <property type="entry name" value="PA_dom_sf"/>
</dbReference>
<comment type="catalytic activity">
    <reaction evidence="1">
        <text>S-ubiquitinyl-[E2 ubiquitin-conjugating enzyme]-L-cysteine + [acceptor protein]-L-lysine = [E2 ubiquitin-conjugating enzyme]-L-cysteine + N(6)-ubiquitinyl-[acceptor protein]-L-lysine.</text>
        <dbReference type="EC" id="2.3.2.27"/>
    </reaction>
</comment>
<organism evidence="16 17">
    <name type="scientific">Sporothrix schenckii 1099-18</name>
    <dbReference type="NCBI Taxonomy" id="1397361"/>
    <lineage>
        <taxon>Eukaryota</taxon>
        <taxon>Fungi</taxon>
        <taxon>Dikarya</taxon>
        <taxon>Ascomycota</taxon>
        <taxon>Pezizomycotina</taxon>
        <taxon>Sordariomycetes</taxon>
        <taxon>Sordariomycetidae</taxon>
        <taxon>Ophiostomatales</taxon>
        <taxon>Ophiostomataceae</taxon>
        <taxon>Sporothrix</taxon>
    </lineage>
</organism>
<dbReference type="SUPFAM" id="SSF57850">
    <property type="entry name" value="RING/U-box"/>
    <property type="match status" value="1"/>
</dbReference>
<dbReference type="Pfam" id="PF02225">
    <property type="entry name" value="PA"/>
    <property type="match status" value="1"/>
</dbReference>
<dbReference type="SUPFAM" id="SSF52025">
    <property type="entry name" value="PA domain"/>
    <property type="match status" value="1"/>
</dbReference>
<dbReference type="GO" id="GO:0061630">
    <property type="term" value="F:ubiquitin protein ligase activity"/>
    <property type="evidence" value="ECO:0007669"/>
    <property type="project" value="UniProtKB-EC"/>
</dbReference>
<keyword evidence="10 14" id="KW-1133">Transmembrane helix</keyword>
<proteinExistence type="predicted"/>
<dbReference type="GO" id="GO:0016567">
    <property type="term" value="P:protein ubiquitination"/>
    <property type="evidence" value="ECO:0007669"/>
    <property type="project" value="TreeGrafter"/>
</dbReference>
<evidence type="ECO:0000256" key="4">
    <source>
        <dbReference type="ARBA" id="ARBA00022679"/>
    </source>
</evidence>
<keyword evidence="7 12" id="KW-0863">Zinc-finger</keyword>
<keyword evidence="5 14" id="KW-0812">Transmembrane</keyword>
<evidence type="ECO:0000259" key="15">
    <source>
        <dbReference type="PROSITE" id="PS50089"/>
    </source>
</evidence>
<dbReference type="PROSITE" id="PS50089">
    <property type="entry name" value="ZF_RING_2"/>
    <property type="match status" value="1"/>
</dbReference>
<comment type="subcellular location">
    <subcellularLocation>
        <location evidence="2">Membrane</location>
        <topology evidence="2">Multi-pass membrane protein</topology>
    </subcellularLocation>
</comment>
<dbReference type="Pfam" id="PF17123">
    <property type="entry name" value="zf-RING_11"/>
    <property type="match status" value="1"/>
</dbReference>
<evidence type="ECO:0000256" key="9">
    <source>
        <dbReference type="ARBA" id="ARBA00022833"/>
    </source>
</evidence>
<evidence type="ECO:0000256" key="5">
    <source>
        <dbReference type="ARBA" id="ARBA00022692"/>
    </source>
</evidence>
<dbReference type="InterPro" id="IPR003137">
    <property type="entry name" value="PA_domain"/>
</dbReference>
<dbReference type="InterPro" id="IPR001841">
    <property type="entry name" value="Znf_RING"/>
</dbReference>
<comment type="caution">
    <text evidence="16">The sequence shown here is derived from an EMBL/GenBank/DDBJ whole genome shotgun (WGS) entry which is preliminary data.</text>
</comment>
<dbReference type="GeneID" id="27668078"/>
<accession>A0A0F2MIR5</accession>
<dbReference type="GO" id="GO:0008270">
    <property type="term" value="F:zinc ion binding"/>
    <property type="evidence" value="ECO:0007669"/>
    <property type="project" value="UniProtKB-KW"/>
</dbReference>
<dbReference type="SMART" id="SM00184">
    <property type="entry name" value="RING"/>
    <property type="match status" value="1"/>
</dbReference>
<dbReference type="KEGG" id="ssck:SPSK_06094"/>
<evidence type="ECO:0000256" key="2">
    <source>
        <dbReference type="ARBA" id="ARBA00004141"/>
    </source>
</evidence>
<dbReference type="Proteomes" id="UP000033710">
    <property type="component" value="Unassembled WGS sequence"/>
</dbReference>
<dbReference type="GO" id="GO:0006511">
    <property type="term" value="P:ubiquitin-dependent protein catabolic process"/>
    <property type="evidence" value="ECO:0007669"/>
    <property type="project" value="TreeGrafter"/>
</dbReference>
<dbReference type="Gene3D" id="3.50.30.30">
    <property type="match status" value="1"/>
</dbReference>
<evidence type="ECO:0000256" key="8">
    <source>
        <dbReference type="ARBA" id="ARBA00022786"/>
    </source>
</evidence>
<evidence type="ECO:0000256" key="7">
    <source>
        <dbReference type="ARBA" id="ARBA00022771"/>
    </source>
</evidence>
<dbReference type="EMBL" id="AXCR01000001">
    <property type="protein sequence ID" value="KJR89593.1"/>
    <property type="molecule type" value="Genomic_DNA"/>
</dbReference>
<dbReference type="RefSeq" id="XP_016592269.1">
    <property type="nucleotide sequence ID" value="XM_016732801.1"/>
</dbReference>
<dbReference type="OrthoDB" id="5357315at2759"/>
<evidence type="ECO:0000313" key="16">
    <source>
        <dbReference type="EMBL" id="KJR89593.1"/>
    </source>
</evidence>
<evidence type="ECO:0000256" key="14">
    <source>
        <dbReference type="SAM" id="Phobius"/>
    </source>
</evidence>
<evidence type="ECO:0000313" key="17">
    <source>
        <dbReference type="Proteomes" id="UP000033710"/>
    </source>
</evidence>
<evidence type="ECO:0000256" key="11">
    <source>
        <dbReference type="ARBA" id="ARBA00023136"/>
    </source>
</evidence>
<sequence length="636" mass="67402">MALLVRTLSALAASTVTVFVIVRAIAADSYPVPPRNHRPHISSVPGFQLFPPNAAISLTEDNSTFFPARPATFGPELPEDGLSAALWIGAGFGEDGVEPQGELGCSDVPGWDGKRAADGNPVLPTDGFFDDGTDNYLEDYSSGTYFRNLHKTVHAKAGVTTPGREGSRKAADGITAVGADVDVDEVETSAAAAVNAAGVRGDSAPTASDFTAGAEAYGPRGARKDVSWKDSGRHDKAASKVPHHSDIQSLQEGAEIAGKIVLLRRGGCGFLAKVMWAQRRGAVGVIVGDDRKGGPLIQMYASGDTSFVTIPSVFTAHTTAHLLTALVEAVQDDETGLKKAPGIETKTKTKTTTTAPAPEKTDAADDSWFWKTRPREWVLDEYIPTSTSTATGADPTSTGSPGKGKGKVLFVTIAPTRSTLPLLDTLLVVIASPLLAIIVITGILIFIRTHYRYRAWRAPKAVVEQLPVHIYVPPGAAPPAPIAVPLGSAVASPLSSPARSPSPPTLEPTLTTPLLQRPRSRTTTGVPGDERRVTVTLPPAEPHPPSRYFQVECVVCLEDYVAGDRVMSLPCGHEFHESCMYVFDLPFDLPCLTARSATFAVLLMLTCSSTPWLTTRRRTCPICKGDVVRATAGESA</sequence>
<feature type="domain" description="RING-type" evidence="15">
    <location>
        <begin position="553"/>
        <end position="624"/>
    </location>
</feature>
<dbReference type="AlphaFoldDB" id="A0A0F2MIR5"/>
<feature type="compositionally biased region" description="Low complexity" evidence="13">
    <location>
        <begin position="507"/>
        <end position="524"/>
    </location>
</feature>
<keyword evidence="8" id="KW-0833">Ubl conjugation pathway</keyword>
<evidence type="ECO:0000256" key="1">
    <source>
        <dbReference type="ARBA" id="ARBA00000900"/>
    </source>
</evidence>
<feature type="region of interest" description="Disordered" evidence="13">
    <location>
        <begin position="210"/>
        <end position="246"/>
    </location>
</feature>
<dbReference type="GO" id="GO:0016020">
    <property type="term" value="C:membrane"/>
    <property type="evidence" value="ECO:0007669"/>
    <property type="project" value="UniProtKB-SubCell"/>
</dbReference>
<dbReference type="CDD" id="cd16454">
    <property type="entry name" value="RING-H2_PA-TM-RING"/>
    <property type="match status" value="1"/>
</dbReference>